<dbReference type="InterPro" id="IPR002509">
    <property type="entry name" value="NODB_dom"/>
</dbReference>
<reference evidence="3" key="1">
    <citation type="journal article" date="2019" name="Int. J. Syst. Evol. Microbiol.">
        <title>The Global Catalogue of Microorganisms (GCM) 10K type strain sequencing project: providing services to taxonomists for standard genome sequencing and annotation.</title>
        <authorList>
            <consortium name="The Broad Institute Genomics Platform"/>
            <consortium name="The Broad Institute Genome Sequencing Center for Infectious Disease"/>
            <person name="Wu L."/>
            <person name="Ma J."/>
        </authorList>
    </citation>
    <scope>NUCLEOTIDE SEQUENCE [LARGE SCALE GENOMIC DNA]</scope>
    <source>
        <strain evidence="3">KCTC 3950</strain>
    </source>
</reference>
<sequence length="466" mass="53379">METLLLWAFYIFTFYAFLPGFISRTFGFRVFQKGNTSRQIALTFDDGPDEKYTPQLLDLLAKYGVKATFFVVGTHAEKHPEIIKRMHDEGHSIGIHNYVHKSNVLMRPGTVQKQIELTSRIIESATGKKPDFYRPPWGIVNLFDFSPKQMQIILWSSMFGDWRKSLGAEKLACRMMKRMRGGEVFLLHDCGQTFGADEEAPAQMLVALEQFLDAAYDKGFTCVRVDQMEGFKRKLPNMVPLYKRFLIILWLGWEKVFHVLARLDTLDTEEPIFHIRKRTYSGAPVDLRDGQRIVNGDTYVELHFDNRRLKEFSEQSRSSVHLAIQFIRAVEKALPYMASRLASDPKYRSAKAMLGISMIHRGSEHLGFDVKDMPDGLFARATKVYLRFLLSVLHPQGTKRIAGGKEKSRSNESLMPKMIWMSADVLKDKYDSDLSVPEQESGTQVHDRVVSLVGSRSDSLEKTSVL</sequence>
<dbReference type="PANTHER" id="PTHR10587">
    <property type="entry name" value="GLYCOSYL TRANSFERASE-RELATED"/>
    <property type="match status" value="1"/>
</dbReference>
<dbReference type="InterPro" id="IPR011330">
    <property type="entry name" value="Glyco_hydro/deAcase_b/a-brl"/>
</dbReference>
<dbReference type="InterPro" id="IPR050248">
    <property type="entry name" value="Polysacc_deacetylase_ArnD"/>
</dbReference>
<accession>A0ABW5PE90</accession>
<evidence type="ECO:0000259" key="1">
    <source>
        <dbReference type="PROSITE" id="PS51677"/>
    </source>
</evidence>
<dbReference type="RefSeq" id="WP_377602347.1">
    <property type="nucleotide sequence ID" value="NZ_JBHUME010000007.1"/>
</dbReference>
<dbReference type="Proteomes" id="UP001597541">
    <property type="component" value="Unassembled WGS sequence"/>
</dbReference>
<name>A0ABW5PE90_9BACL</name>
<comment type="caution">
    <text evidence="2">The sequence shown here is derived from an EMBL/GenBank/DDBJ whole genome shotgun (WGS) entry which is preliminary data.</text>
</comment>
<keyword evidence="3" id="KW-1185">Reference proteome</keyword>
<dbReference type="EMBL" id="JBHUME010000007">
    <property type="protein sequence ID" value="MFD2612637.1"/>
    <property type="molecule type" value="Genomic_DNA"/>
</dbReference>
<feature type="domain" description="NodB homology" evidence="1">
    <location>
        <begin position="38"/>
        <end position="223"/>
    </location>
</feature>
<dbReference type="SUPFAM" id="SSF88713">
    <property type="entry name" value="Glycoside hydrolase/deacetylase"/>
    <property type="match status" value="1"/>
</dbReference>
<dbReference type="InterPro" id="IPR054467">
    <property type="entry name" value="YkoP-like_dom"/>
</dbReference>
<proteinExistence type="predicted"/>
<evidence type="ECO:0000313" key="3">
    <source>
        <dbReference type="Proteomes" id="UP001597541"/>
    </source>
</evidence>
<dbReference type="Pfam" id="PF22790">
    <property type="entry name" value="YkoP"/>
    <property type="match status" value="1"/>
</dbReference>
<protein>
    <submittedName>
        <fullName evidence="2">Polysaccharide deacetylase family protein</fullName>
    </submittedName>
</protein>
<evidence type="ECO:0000313" key="2">
    <source>
        <dbReference type="EMBL" id="MFD2612637.1"/>
    </source>
</evidence>
<dbReference type="PROSITE" id="PS51677">
    <property type="entry name" value="NODB"/>
    <property type="match status" value="1"/>
</dbReference>
<dbReference type="Pfam" id="PF01522">
    <property type="entry name" value="Polysacc_deac_1"/>
    <property type="match status" value="1"/>
</dbReference>
<organism evidence="2 3">
    <name type="scientific">Paenibacillus gansuensis</name>
    <dbReference type="NCBI Taxonomy" id="306542"/>
    <lineage>
        <taxon>Bacteria</taxon>
        <taxon>Bacillati</taxon>
        <taxon>Bacillota</taxon>
        <taxon>Bacilli</taxon>
        <taxon>Bacillales</taxon>
        <taxon>Paenibacillaceae</taxon>
        <taxon>Paenibacillus</taxon>
    </lineage>
</organism>
<dbReference type="CDD" id="cd10959">
    <property type="entry name" value="CE4_NodB_like_3"/>
    <property type="match status" value="1"/>
</dbReference>
<gene>
    <name evidence="2" type="ORF">ACFSUF_09400</name>
</gene>
<dbReference type="Gene3D" id="3.20.20.370">
    <property type="entry name" value="Glycoside hydrolase/deacetylase"/>
    <property type="match status" value="1"/>
</dbReference>